<reference evidence="1" key="1">
    <citation type="submission" date="2023-05" db="EMBL/GenBank/DDBJ databases">
        <authorList>
            <consortium name="ELIXIR-Norway"/>
        </authorList>
    </citation>
    <scope>NUCLEOTIDE SEQUENCE</scope>
</reference>
<sequence length="127" mass="13564">MPGRGGERPGRGEPAGGPPRAQRRPSTDLPGLSRKGPSLPTSRPRDRETRRCRRRRPAPRDPAGPAPSTAAHSALPGASPGSPASYFHRTGLLSTHFIIPFQAGDFAAELKLLISVTSFFLSCDLDE</sequence>
<reference evidence="1" key="2">
    <citation type="submission" date="2025-03" db="EMBL/GenBank/DDBJ databases">
        <authorList>
            <consortium name="ELIXIR-Norway"/>
            <consortium name="Elixir Norway"/>
        </authorList>
    </citation>
    <scope>NUCLEOTIDE SEQUENCE</scope>
</reference>
<accession>A0AC59Z350</accession>
<evidence type="ECO:0000313" key="2">
    <source>
        <dbReference type="Proteomes" id="UP001162501"/>
    </source>
</evidence>
<name>A0AC59Z350_RANTA</name>
<gene>
    <name evidence="1" type="ORF">MRATA1EN22A_LOCUS13386</name>
</gene>
<dbReference type="Proteomes" id="UP001162501">
    <property type="component" value="Chromosome 23"/>
</dbReference>
<evidence type="ECO:0000313" key="1">
    <source>
        <dbReference type="EMBL" id="CAN0189415.1"/>
    </source>
</evidence>
<protein>
    <submittedName>
        <fullName evidence="1">Uncharacterized protein</fullName>
    </submittedName>
</protein>
<proteinExistence type="predicted"/>
<organism evidence="1 2">
    <name type="scientific">Rangifer tarandus platyrhynchus</name>
    <name type="common">Svalbard reindeer</name>
    <dbReference type="NCBI Taxonomy" id="3082113"/>
    <lineage>
        <taxon>Eukaryota</taxon>
        <taxon>Metazoa</taxon>
        <taxon>Chordata</taxon>
        <taxon>Craniata</taxon>
        <taxon>Vertebrata</taxon>
        <taxon>Euteleostomi</taxon>
        <taxon>Mammalia</taxon>
        <taxon>Eutheria</taxon>
        <taxon>Laurasiatheria</taxon>
        <taxon>Artiodactyla</taxon>
        <taxon>Ruminantia</taxon>
        <taxon>Pecora</taxon>
        <taxon>Cervidae</taxon>
        <taxon>Odocoileinae</taxon>
        <taxon>Rangifer</taxon>
    </lineage>
</organism>
<dbReference type="EMBL" id="OX596107">
    <property type="protein sequence ID" value="CAN0189415.1"/>
    <property type="molecule type" value="Genomic_DNA"/>
</dbReference>